<feature type="transmembrane region" description="Helical" evidence="1">
    <location>
        <begin position="426"/>
        <end position="451"/>
    </location>
</feature>
<dbReference type="Pfam" id="PF01926">
    <property type="entry name" value="MMR_HSR1"/>
    <property type="match status" value="1"/>
</dbReference>
<dbReference type="PANTHER" id="PTHR42698">
    <property type="entry name" value="GTPASE ERA"/>
    <property type="match status" value="1"/>
</dbReference>
<gene>
    <name evidence="3" type="ORF">GCM10009751_08660</name>
</gene>
<comment type="caution">
    <text evidence="3">The sequence shown here is derived from an EMBL/GenBank/DDBJ whole genome shotgun (WGS) entry which is preliminary data.</text>
</comment>
<protein>
    <submittedName>
        <fullName evidence="3">50S ribosome-binding GTPase</fullName>
    </submittedName>
</protein>
<dbReference type="RefSeq" id="WP_344099852.1">
    <property type="nucleotide sequence ID" value="NZ_BAAANL010000001.1"/>
</dbReference>
<evidence type="ECO:0000259" key="2">
    <source>
        <dbReference type="Pfam" id="PF01926"/>
    </source>
</evidence>
<dbReference type="SUPFAM" id="SSF52540">
    <property type="entry name" value="P-loop containing nucleoside triphosphate hydrolases"/>
    <property type="match status" value="1"/>
</dbReference>
<dbReference type="Gene3D" id="3.40.50.300">
    <property type="entry name" value="P-loop containing nucleotide triphosphate hydrolases"/>
    <property type="match status" value="1"/>
</dbReference>
<keyword evidence="1" id="KW-0472">Membrane</keyword>
<dbReference type="Proteomes" id="UP001501094">
    <property type="component" value="Unassembled WGS sequence"/>
</dbReference>
<accession>A0ABP4ZL95</accession>
<dbReference type="InterPro" id="IPR027417">
    <property type="entry name" value="P-loop_NTPase"/>
</dbReference>
<sequence length="569" mass="59744">MSRLDLAARTAALEHAAQEGSGRIAQDTLDAARAVAERARERGGLSAEHTVVALAGATGSGKSSVFNAVAGQDVAVPGVRRPTTSHALAAVWGDGAGALLDWLDVSRRHDMSGPLPSGDGDGLVLLDLPDHDSVVVDHRLRAEALVERADLLVWVVDPQKYADAALHEGFLRPLAGRADIVVVVLNQIDRLDAASTKAMLADLRRLVAQDGLDGAKVLGLSAKTGQGMDELRALLAKAARRREAATARLVADERAAATRIVDACGAQPPVRAGEKAKGALLAALEDAAGVPTVVDAVRASARQDAAAATGWPLTRWIGRLRRDPLRRLGLRDSGRRDAGRRVPEGREDLMRTSMPTAKPAVRSAAASGVRQYVEAVTDGVADSWVLAARGRAQRGIEELPDALDQAVASTRLEAGKRPLWWRVVNAVQWALIVAVGAGLLWLAVLFLFSYLRLPAPPTPVWTVPLPSGAGNGDVVFPGAPDGPADGLGVDPFQIPWPTLMVLGGLLLGLLVALVSRILAGIGARRRAAVARRRLRASVAEVGDRLVRNPVGEELAALGRCRTAATIAAS</sequence>
<keyword evidence="1" id="KW-0812">Transmembrane</keyword>
<evidence type="ECO:0000313" key="4">
    <source>
        <dbReference type="Proteomes" id="UP001501094"/>
    </source>
</evidence>
<proteinExistence type="predicted"/>
<dbReference type="EMBL" id="BAAANL010000001">
    <property type="protein sequence ID" value="GAA1854146.1"/>
    <property type="molecule type" value="Genomic_DNA"/>
</dbReference>
<dbReference type="PANTHER" id="PTHR42698:SF1">
    <property type="entry name" value="GTPASE ERA, MITOCHONDRIAL"/>
    <property type="match status" value="1"/>
</dbReference>
<name>A0ABP4ZL95_9MICO</name>
<keyword evidence="1" id="KW-1133">Transmembrane helix</keyword>
<organism evidence="3 4">
    <name type="scientific">Myceligenerans crystallogenes</name>
    <dbReference type="NCBI Taxonomy" id="316335"/>
    <lineage>
        <taxon>Bacteria</taxon>
        <taxon>Bacillati</taxon>
        <taxon>Actinomycetota</taxon>
        <taxon>Actinomycetes</taxon>
        <taxon>Micrococcales</taxon>
        <taxon>Promicromonosporaceae</taxon>
        <taxon>Myceligenerans</taxon>
    </lineage>
</organism>
<keyword evidence="4" id="KW-1185">Reference proteome</keyword>
<evidence type="ECO:0000313" key="3">
    <source>
        <dbReference type="EMBL" id="GAA1854146.1"/>
    </source>
</evidence>
<feature type="transmembrane region" description="Helical" evidence="1">
    <location>
        <begin position="499"/>
        <end position="523"/>
    </location>
</feature>
<evidence type="ECO:0000256" key="1">
    <source>
        <dbReference type="SAM" id="Phobius"/>
    </source>
</evidence>
<dbReference type="InterPro" id="IPR005662">
    <property type="entry name" value="GTPase_Era-like"/>
</dbReference>
<dbReference type="InterPro" id="IPR006073">
    <property type="entry name" value="GTP-bd"/>
</dbReference>
<reference evidence="4" key="1">
    <citation type="journal article" date="2019" name="Int. J. Syst. Evol. Microbiol.">
        <title>The Global Catalogue of Microorganisms (GCM) 10K type strain sequencing project: providing services to taxonomists for standard genome sequencing and annotation.</title>
        <authorList>
            <consortium name="The Broad Institute Genomics Platform"/>
            <consortium name="The Broad Institute Genome Sequencing Center for Infectious Disease"/>
            <person name="Wu L."/>
            <person name="Ma J."/>
        </authorList>
    </citation>
    <scope>NUCLEOTIDE SEQUENCE [LARGE SCALE GENOMIC DNA]</scope>
    <source>
        <strain evidence="4">JCM 14326</strain>
    </source>
</reference>
<feature type="domain" description="G" evidence="2">
    <location>
        <begin position="52"/>
        <end position="166"/>
    </location>
</feature>